<dbReference type="AlphaFoldDB" id="A0AAE1G994"/>
<evidence type="ECO:0000313" key="3">
    <source>
        <dbReference type="Proteomes" id="UP001286313"/>
    </source>
</evidence>
<protein>
    <submittedName>
        <fullName evidence="2">Uncharacterized protein</fullName>
    </submittedName>
</protein>
<evidence type="ECO:0000313" key="2">
    <source>
        <dbReference type="EMBL" id="KAK3885468.1"/>
    </source>
</evidence>
<proteinExistence type="predicted"/>
<organism evidence="2 3">
    <name type="scientific">Petrolisthes cinctipes</name>
    <name type="common">Flat porcelain crab</name>
    <dbReference type="NCBI Taxonomy" id="88211"/>
    <lineage>
        <taxon>Eukaryota</taxon>
        <taxon>Metazoa</taxon>
        <taxon>Ecdysozoa</taxon>
        <taxon>Arthropoda</taxon>
        <taxon>Crustacea</taxon>
        <taxon>Multicrustacea</taxon>
        <taxon>Malacostraca</taxon>
        <taxon>Eumalacostraca</taxon>
        <taxon>Eucarida</taxon>
        <taxon>Decapoda</taxon>
        <taxon>Pleocyemata</taxon>
        <taxon>Anomura</taxon>
        <taxon>Galatheoidea</taxon>
        <taxon>Porcellanidae</taxon>
        <taxon>Petrolisthes</taxon>
    </lineage>
</organism>
<evidence type="ECO:0000256" key="1">
    <source>
        <dbReference type="SAM" id="MobiDB-lite"/>
    </source>
</evidence>
<accession>A0AAE1G994</accession>
<comment type="caution">
    <text evidence="2">The sequence shown here is derived from an EMBL/GenBank/DDBJ whole genome shotgun (WGS) entry which is preliminary data.</text>
</comment>
<reference evidence="2" key="1">
    <citation type="submission" date="2023-10" db="EMBL/GenBank/DDBJ databases">
        <title>Genome assemblies of two species of porcelain crab, Petrolisthes cinctipes and Petrolisthes manimaculis (Anomura: Porcellanidae).</title>
        <authorList>
            <person name="Angst P."/>
        </authorList>
    </citation>
    <scope>NUCLEOTIDE SEQUENCE</scope>
    <source>
        <strain evidence="2">PB745_01</strain>
        <tissue evidence="2">Gill</tissue>
    </source>
</reference>
<keyword evidence="3" id="KW-1185">Reference proteome</keyword>
<sequence length="113" mass="12018">MNNSSRYSCVFIATCAFPKPENATVKKKMWLSRASGVIHLSQVASREPAGSQGGPSGGVHSREPAYIHGTSWVSVVFIPGARWVTGGVHSRCQVVFLPEGQMVFIPGCQVGAS</sequence>
<feature type="region of interest" description="Disordered" evidence="1">
    <location>
        <begin position="43"/>
        <end position="62"/>
    </location>
</feature>
<dbReference type="EMBL" id="JAWQEG010000797">
    <property type="protein sequence ID" value="KAK3885468.1"/>
    <property type="molecule type" value="Genomic_DNA"/>
</dbReference>
<gene>
    <name evidence="2" type="ORF">Pcinc_010326</name>
</gene>
<dbReference type="Proteomes" id="UP001286313">
    <property type="component" value="Unassembled WGS sequence"/>
</dbReference>
<name>A0AAE1G994_PETCI</name>